<dbReference type="InterPro" id="IPR013830">
    <property type="entry name" value="SGNH_hydro"/>
</dbReference>
<dbReference type="Gene3D" id="3.40.50.1110">
    <property type="entry name" value="SGNH hydrolase"/>
    <property type="match status" value="1"/>
</dbReference>
<feature type="domain" description="SGNH hydrolase-type esterase" evidence="1">
    <location>
        <begin position="14"/>
        <end position="189"/>
    </location>
</feature>
<dbReference type="Pfam" id="PF13472">
    <property type="entry name" value="Lipase_GDSL_2"/>
    <property type="match status" value="1"/>
</dbReference>
<gene>
    <name evidence="2" type="ORF">AVDCRST_MAG73-1468</name>
</gene>
<name>A0A6J4TZS2_9BACT</name>
<dbReference type="SUPFAM" id="SSF52266">
    <property type="entry name" value="SGNH hydrolase"/>
    <property type="match status" value="1"/>
</dbReference>
<sequence>MSPDSAVELTVVTLGDSVLDCRHYNAFGLEPGQLLVRNADQLFPEFRGRDLASRRPVRLDHRAIDGATVEDLPDQVVGLTADEPSIALLSVGGNDLMAGLLADGGPGVEAFAARLQRFLEALTVRPVYVATVYDPTFGDDREPFLGVDPAIGRANHRRVNAVLSAAGQRFGAVVDLHAHFLTGDPTWFTQTIEPSLRGASEIRRAFLERIFA</sequence>
<dbReference type="AlphaFoldDB" id="A0A6J4TZS2"/>
<evidence type="ECO:0000313" key="2">
    <source>
        <dbReference type="EMBL" id="CAA9536124.1"/>
    </source>
</evidence>
<organism evidence="2">
    <name type="scientific">uncultured Thermomicrobiales bacterium</name>
    <dbReference type="NCBI Taxonomy" id="1645740"/>
    <lineage>
        <taxon>Bacteria</taxon>
        <taxon>Pseudomonadati</taxon>
        <taxon>Thermomicrobiota</taxon>
        <taxon>Thermomicrobia</taxon>
        <taxon>Thermomicrobiales</taxon>
        <taxon>environmental samples</taxon>
    </lineage>
</organism>
<evidence type="ECO:0000259" key="1">
    <source>
        <dbReference type="Pfam" id="PF13472"/>
    </source>
</evidence>
<proteinExistence type="predicted"/>
<dbReference type="GO" id="GO:0016788">
    <property type="term" value="F:hydrolase activity, acting on ester bonds"/>
    <property type="evidence" value="ECO:0007669"/>
    <property type="project" value="UniProtKB-ARBA"/>
</dbReference>
<protein>
    <recommendedName>
        <fullName evidence="1">SGNH hydrolase-type esterase domain-containing protein</fullName>
    </recommendedName>
</protein>
<dbReference type="EMBL" id="CADCWE010000087">
    <property type="protein sequence ID" value="CAA9536124.1"/>
    <property type="molecule type" value="Genomic_DNA"/>
</dbReference>
<dbReference type="InterPro" id="IPR036514">
    <property type="entry name" value="SGNH_hydro_sf"/>
</dbReference>
<dbReference type="CDD" id="cd00229">
    <property type="entry name" value="SGNH_hydrolase"/>
    <property type="match status" value="1"/>
</dbReference>
<reference evidence="2" key="1">
    <citation type="submission" date="2020-02" db="EMBL/GenBank/DDBJ databases">
        <authorList>
            <person name="Meier V. D."/>
        </authorList>
    </citation>
    <scope>NUCLEOTIDE SEQUENCE</scope>
    <source>
        <strain evidence="2">AVDCRST_MAG73</strain>
    </source>
</reference>
<accession>A0A6J4TZS2</accession>